<evidence type="ECO:0000259" key="2">
    <source>
        <dbReference type="Pfam" id="PF20178"/>
    </source>
</evidence>
<evidence type="ECO:0000313" key="3">
    <source>
        <dbReference type="EMBL" id="SDP68974.1"/>
    </source>
</evidence>
<dbReference type="Proteomes" id="UP000182654">
    <property type="component" value="Chromosome I"/>
</dbReference>
<protein>
    <recommendedName>
        <fullName evidence="2">Dermonecrotic toxin N-terminal domain-containing protein</fullName>
    </recommendedName>
</protein>
<evidence type="ECO:0000256" key="1">
    <source>
        <dbReference type="SAM" id="MobiDB-lite"/>
    </source>
</evidence>
<accession>A0ABY0SXM6</accession>
<sequence>MTLPTSIQFVRLPPQTMPTVQEHTIDDSRQLPASPGRITEVYETVDASHSSQSVERLIKNASQTILTPAQETSQIIAQALRKKFNLQLNPDHTYIVTTNYDTTKPAPPDGKILNQISLTEAALTNVRRKNNDDESPTGLARTHPTASRLLNILHSFPLVSAIQTAHDLMNPTYEYVVRGTDTSKDSVPNLSSKVSLTPQQFRDLVWETELITPYKSYLDTFWATHEKPYELLTKIALVQAALAQQKDGSLSNEETRLVLRASGLQPGKPWSETSVKNLEAPYAKDPDVDVGLLSINGDVSTDLLYIIDKKTRLDSHGKPIKTTLLHIPGNSSPLHRFDNPEAMKTWLADQAADPIKRTALLNHFTKNDQDDKFFSDGVKQSLVGLGGWTEAQKPNALGFTSLSDWDPQRYIALEPLNGDPFKAMTQRQKERAYADADHDITTDGDVIKDAALKLAEAATATALLLTPLAFVMPEVGLALDAIYTGAGITEVGVGIDDLAHGKSRGTDRIVFGVLNAVPGIAGSASKLDSGTASIESAVADEAIKAPNSPPTEDVTTPAPTEAANRLRPSESNNISAHAVEDGERLIEHATKNANNIYHLRDADGLDRWFIRHTDHSEIERVYELKSNFKLTDHYAEIIDPTSRQSIMTVHLDKEGIWVQLDKGAGINFPWNASNSSAKAQLAQDISRIDKDENALSSAERERVLDELTRLTQTSRAEDYESLNEYTEAGSGEINEILRTEADPSKYPPNVSEFLSDLDEQAEYSGKAFRYAFVTSEGADKLKNGVGRVFRDSGIQSASTQAFNAKGWATWAKDTLPAKNRQPVIYIFDESIAKKNLSSSILPDHVAIEPQASLQVSAAKIKDGILYVSFKAPAKLPDQRYNLFDGRVAFPY</sequence>
<dbReference type="InterPro" id="IPR046673">
    <property type="entry name" value="ToxA_N"/>
</dbReference>
<organism evidence="3 4">
    <name type="scientific">Pseudomonas extremorientalis</name>
    <dbReference type="NCBI Taxonomy" id="169669"/>
    <lineage>
        <taxon>Bacteria</taxon>
        <taxon>Pseudomonadati</taxon>
        <taxon>Pseudomonadota</taxon>
        <taxon>Gammaproteobacteria</taxon>
        <taxon>Pseudomonadales</taxon>
        <taxon>Pseudomonadaceae</taxon>
        <taxon>Pseudomonas</taxon>
    </lineage>
</organism>
<dbReference type="EMBL" id="LT629708">
    <property type="protein sequence ID" value="SDP68974.1"/>
    <property type="molecule type" value="Genomic_DNA"/>
</dbReference>
<keyword evidence="4" id="KW-1185">Reference proteome</keyword>
<gene>
    <name evidence="3" type="ORF">SAMN04490184_4406</name>
</gene>
<proteinExistence type="predicted"/>
<reference evidence="3 4" key="1">
    <citation type="submission" date="2016-10" db="EMBL/GenBank/DDBJ databases">
        <authorList>
            <person name="Varghese N."/>
            <person name="Submissions S."/>
        </authorList>
    </citation>
    <scope>NUCLEOTIDE SEQUENCE [LARGE SCALE GENOMIC DNA]</scope>
    <source>
        <strain evidence="3 4">BS2774</strain>
    </source>
</reference>
<name>A0ABY0SXM6_9PSED</name>
<feature type="domain" description="Dermonecrotic toxin N-terminal" evidence="2">
    <location>
        <begin position="65"/>
        <end position="365"/>
    </location>
</feature>
<dbReference type="Pfam" id="PF20178">
    <property type="entry name" value="ToxA_N"/>
    <property type="match status" value="1"/>
</dbReference>
<evidence type="ECO:0000313" key="4">
    <source>
        <dbReference type="Proteomes" id="UP000182654"/>
    </source>
</evidence>
<dbReference type="RefSeq" id="WP_130898089.1">
    <property type="nucleotide sequence ID" value="NZ_LT629708.1"/>
</dbReference>
<feature type="region of interest" description="Disordered" evidence="1">
    <location>
        <begin position="542"/>
        <end position="573"/>
    </location>
</feature>
<dbReference type="Gene3D" id="3.90.176.10">
    <property type="entry name" value="Toxin ADP-ribosyltransferase, Chain A, domain 1"/>
    <property type="match status" value="1"/>
</dbReference>